<evidence type="ECO:0000256" key="1">
    <source>
        <dbReference type="ARBA" id="ARBA00023172"/>
    </source>
</evidence>
<dbReference type="EMBL" id="NBIV01000232">
    <property type="protein sequence ID" value="PXF41164.1"/>
    <property type="molecule type" value="Genomic_DNA"/>
</dbReference>
<reference evidence="3 4" key="1">
    <citation type="journal article" date="2018" name="Mol. Biol. Evol.">
        <title>Analysis of the draft genome of the red seaweed Gracilariopsis chorda provides insights into genome size evolution in Rhodophyta.</title>
        <authorList>
            <person name="Lee J."/>
            <person name="Yang E.C."/>
            <person name="Graf L."/>
            <person name="Yang J.H."/>
            <person name="Qiu H."/>
            <person name="Zel Zion U."/>
            <person name="Chan C.X."/>
            <person name="Stephens T.G."/>
            <person name="Weber A.P.M."/>
            <person name="Boo G.H."/>
            <person name="Boo S.M."/>
            <person name="Kim K.M."/>
            <person name="Shin Y."/>
            <person name="Jung M."/>
            <person name="Lee S.J."/>
            <person name="Yim H.S."/>
            <person name="Lee J.H."/>
            <person name="Bhattacharya D."/>
            <person name="Yoon H.S."/>
        </authorList>
    </citation>
    <scope>NUCLEOTIDE SEQUENCE [LARGE SCALE GENOMIC DNA]</scope>
    <source>
        <strain evidence="3 4">SKKU-2015</strain>
        <tissue evidence="3">Whole body</tissue>
    </source>
</reference>
<dbReference type="GO" id="GO:0006310">
    <property type="term" value="P:DNA recombination"/>
    <property type="evidence" value="ECO:0007669"/>
    <property type="project" value="UniProtKB-KW"/>
</dbReference>
<evidence type="ECO:0000313" key="4">
    <source>
        <dbReference type="Proteomes" id="UP000247409"/>
    </source>
</evidence>
<dbReference type="InterPro" id="IPR011010">
    <property type="entry name" value="DNA_brk_join_enz"/>
</dbReference>
<keyword evidence="1" id="KW-0233">DNA recombination</keyword>
<name>A0A2V3IGF0_9FLOR</name>
<dbReference type="SUPFAM" id="SSF56349">
    <property type="entry name" value="DNA breaking-rejoining enzymes"/>
    <property type="match status" value="1"/>
</dbReference>
<comment type="caution">
    <text evidence="3">The sequence shown here is derived from an EMBL/GenBank/DDBJ whole genome shotgun (WGS) entry which is preliminary data.</text>
</comment>
<dbReference type="Proteomes" id="UP000247409">
    <property type="component" value="Unassembled WGS sequence"/>
</dbReference>
<evidence type="ECO:0000313" key="3">
    <source>
        <dbReference type="EMBL" id="PXF41164.1"/>
    </source>
</evidence>
<dbReference type="EMBL" id="NBIV01000561">
    <property type="protein sequence ID" value="PXF39657.1"/>
    <property type="molecule type" value="Genomic_DNA"/>
</dbReference>
<dbReference type="Gene3D" id="1.10.443.10">
    <property type="entry name" value="Intergrase catalytic core"/>
    <property type="match status" value="1"/>
</dbReference>
<accession>A0A2V3IGF0</accession>
<sequence>MVNRETNTATGNPLERNPDFEQFRRAYKVNLARYGNMKQRARPLTAEIVCDHAEQFWFGSSNLDVMDIIFHSVCVIALNLGLSFDEISKLKMEHVSVARQAATLTMKTAIKNSTVERVYEIAEWDGNTPLYFYIYMDPFLALHSWVIARGNDDGFIFPEITTTRAGTTLNFERPLSCHKFVTFMRSRLVTIGIGSADANAYTGHSLKRGSVQLHRSLGYMDEFIMRKMGMVGPNAYANYCAAYNDYAPRELPHFNSWEHMVQHAEAIAGEARWIHDASAFDEFEREVFGEKAAS</sequence>
<dbReference type="GO" id="GO:0015074">
    <property type="term" value="P:DNA integration"/>
    <property type="evidence" value="ECO:0007669"/>
    <property type="project" value="InterPro"/>
</dbReference>
<organism evidence="3 4">
    <name type="scientific">Gracilariopsis chorda</name>
    <dbReference type="NCBI Taxonomy" id="448386"/>
    <lineage>
        <taxon>Eukaryota</taxon>
        <taxon>Rhodophyta</taxon>
        <taxon>Florideophyceae</taxon>
        <taxon>Rhodymeniophycidae</taxon>
        <taxon>Gracilariales</taxon>
        <taxon>Gracilariaceae</taxon>
        <taxon>Gracilariopsis</taxon>
    </lineage>
</organism>
<dbReference type="InterPro" id="IPR013762">
    <property type="entry name" value="Integrase-like_cat_sf"/>
</dbReference>
<dbReference type="AlphaFoldDB" id="A0A2V3IGF0"/>
<gene>
    <name evidence="3" type="ORF">BWQ96_09131</name>
    <name evidence="2" type="ORF">BWQ96_10643</name>
</gene>
<evidence type="ECO:0000313" key="2">
    <source>
        <dbReference type="EMBL" id="PXF39657.1"/>
    </source>
</evidence>
<proteinExistence type="predicted"/>
<dbReference type="GO" id="GO:0003677">
    <property type="term" value="F:DNA binding"/>
    <property type="evidence" value="ECO:0007669"/>
    <property type="project" value="InterPro"/>
</dbReference>
<keyword evidence="4" id="KW-1185">Reference proteome</keyword>
<protein>
    <submittedName>
        <fullName evidence="3">Uncharacterized protein</fullName>
    </submittedName>
</protein>